<dbReference type="AlphaFoldDB" id="A0A9J5Z431"/>
<dbReference type="Proteomes" id="UP000824120">
    <property type="component" value="Chromosome 5"/>
</dbReference>
<sequence>MANAIVNCSGKIWLFWMDVWDGEIISDTIQQITIKFTHNVTKQHALITTVYARCSALERLELWEDIRWIANACFVPWVIGGDFNVVLNDSEKLGGLPVCQMETTDFAHCISDSGLIEFPFSGSLYTWWNGRTGEDSIFERLDRVLGNEAFWSECNNSEVTYLIRDGSDHAPLHVVCKSEHPRIKKPFRFLNFWCNHHSFLDVVRKTWEETVEGTPFKILHEKLKNKSTYGNIFQKVATLEDVVKVKELQLELDPSEENRAEMRRVATDLRKYQKYEEDLWKQKANLHWFKEGDRNTKIFHAYINGRRKRLRLQNI</sequence>
<dbReference type="Gene3D" id="3.60.10.10">
    <property type="entry name" value="Endonuclease/exonuclease/phosphatase"/>
    <property type="match status" value="1"/>
</dbReference>
<dbReference type="SUPFAM" id="SSF56219">
    <property type="entry name" value="DNase I-like"/>
    <property type="match status" value="1"/>
</dbReference>
<evidence type="ECO:0008006" key="3">
    <source>
        <dbReference type="Google" id="ProtNLM"/>
    </source>
</evidence>
<dbReference type="PANTHER" id="PTHR33710:SF79">
    <property type="entry name" value="OS06G0205337 PROTEIN"/>
    <property type="match status" value="1"/>
</dbReference>
<comment type="caution">
    <text evidence="1">The sequence shown here is derived from an EMBL/GenBank/DDBJ whole genome shotgun (WGS) entry which is preliminary data.</text>
</comment>
<keyword evidence="2" id="KW-1185">Reference proteome</keyword>
<reference evidence="1 2" key="1">
    <citation type="submission" date="2020-09" db="EMBL/GenBank/DDBJ databases">
        <title>De no assembly of potato wild relative species, Solanum commersonii.</title>
        <authorList>
            <person name="Cho K."/>
        </authorList>
    </citation>
    <scope>NUCLEOTIDE SEQUENCE [LARGE SCALE GENOMIC DNA]</scope>
    <source>
        <strain evidence="1">LZ3.2</strain>
        <tissue evidence="1">Leaf</tissue>
    </source>
</reference>
<evidence type="ECO:0000313" key="1">
    <source>
        <dbReference type="EMBL" id="KAG5606965.1"/>
    </source>
</evidence>
<name>A0A9J5Z431_SOLCO</name>
<dbReference type="OrthoDB" id="1304934at2759"/>
<dbReference type="PANTHER" id="PTHR33710">
    <property type="entry name" value="BNAC02G09200D PROTEIN"/>
    <property type="match status" value="1"/>
</dbReference>
<organism evidence="1 2">
    <name type="scientific">Solanum commersonii</name>
    <name type="common">Commerson's wild potato</name>
    <name type="synonym">Commerson's nightshade</name>
    <dbReference type="NCBI Taxonomy" id="4109"/>
    <lineage>
        <taxon>Eukaryota</taxon>
        <taxon>Viridiplantae</taxon>
        <taxon>Streptophyta</taxon>
        <taxon>Embryophyta</taxon>
        <taxon>Tracheophyta</taxon>
        <taxon>Spermatophyta</taxon>
        <taxon>Magnoliopsida</taxon>
        <taxon>eudicotyledons</taxon>
        <taxon>Gunneridae</taxon>
        <taxon>Pentapetalae</taxon>
        <taxon>asterids</taxon>
        <taxon>lamiids</taxon>
        <taxon>Solanales</taxon>
        <taxon>Solanaceae</taxon>
        <taxon>Solanoideae</taxon>
        <taxon>Solaneae</taxon>
        <taxon>Solanum</taxon>
    </lineage>
</organism>
<protein>
    <recommendedName>
        <fullName evidence="3">Endonuclease/exonuclease/phosphatase domain-containing protein</fullName>
    </recommendedName>
</protein>
<dbReference type="InterPro" id="IPR036691">
    <property type="entry name" value="Endo/exonu/phosph_ase_sf"/>
</dbReference>
<gene>
    <name evidence="1" type="ORF">H5410_028457</name>
</gene>
<accession>A0A9J5Z431</accession>
<evidence type="ECO:0000313" key="2">
    <source>
        <dbReference type="Proteomes" id="UP000824120"/>
    </source>
</evidence>
<proteinExistence type="predicted"/>
<dbReference type="EMBL" id="JACXVP010000005">
    <property type="protein sequence ID" value="KAG5606965.1"/>
    <property type="molecule type" value="Genomic_DNA"/>
</dbReference>